<protein>
    <recommendedName>
        <fullName evidence="2">CHK kinase-like domain-containing protein</fullName>
    </recommendedName>
</protein>
<evidence type="ECO:0000256" key="1">
    <source>
        <dbReference type="SAM" id="MobiDB-lite"/>
    </source>
</evidence>
<dbReference type="EMBL" id="GAMC01004595">
    <property type="protein sequence ID" value="JAC01961.1"/>
    <property type="molecule type" value="mRNA"/>
</dbReference>
<organism evidence="3">
    <name type="scientific">Ceratitis capitata</name>
    <name type="common">Mediterranean fruit fly</name>
    <name type="synonym">Tephritis capitata</name>
    <dbReference type="NCBI Taxonomy" id="7213"/>
    <lineage>
        <taxon>Eukaryota</taxon>
        <taxon>Metazoa</taxon>
        <taxon>Ecdysozoa</taxon>
        <taxon>Arthropoda</taxon>
        <taxon>Hexapoda</taxon>
        <taxon>Insecta</taxon>
        <taxon>Pterygota</taxon>
        <taxon>Neoptera</taxon>
        <taxon>Endopterygota</taxon>
        <taxon>Diptera</taxon>
        <taxon>Brachycera</taxon>
        <taxon>Muscomorpha</taxon>
        <taxon>Tephritoidea</taxon>
        <taxon>Tephritidae</taxon>
        <taxon>Ceratitis</taxon>
        <taxon>Ceratitis</taxon>
    </lineage>
</organism>
<dbReference type="OrthoDB" id="191037at2759"/>
<dbReference type="SMART" id="SM00587">
    <property type="entry name" value="CHK"/>
    <property type="match status" value="1"/>
</dbReference>
<reference evidence="3" key="1">
    <citation type="submission" date="2013-07" db="EMBL/GenBank/DDBJ databases">
        <authorList>
            <person name="Geib S."/>
        </authorList>
    </citation>
    <scope>NUCLEOTIDE SEQUENCE</scope>
</reference>
<evidence type="ECO:0000313" key="3">
    <source>
        <dbReference type="EMBL" id="JAC01960.1"/>
    </source>
</evidence>
<dbReference type="AlphaFoldDB" id="W8CBR9"/>
<dbReference type="InterPro" id="IPR015897">
    <property type="entry name" value="CHK_kinase-like"/>
</dbReference>
<evidence type="ECO:0000259" key="2">
    <source>
        <dbReference type="SMART" id="SM00587"/>
    </source>
</evidence>
<reference evidence="3" key="2">
    <citation type="journal article" date="2014" name="BMC Genomics">
        <title>A genomic perspective to assessing quality of mass-reared SIT flies used in Mediterranean fruit fly (Ceratitis capitata) eradication in California.</title>
        <authorList>
            <person name="Calla B."/>
            <person name="Hall B."/>
            <person name="Hou S."/>
            <person name="Geib S.M."/>
        </authorList>
    </citation>
    <scope>NUCLEOTIDE SEQUENCE</scope>
</reference>
<dbReference type="InterPro" id="IPR004119">
    <property type="entry name" value="EcKL"/>
</dbReference>
<name>W8CBR9_CERCA</name>
<dbReference type="PANTHER" id="PTHR11012:SF6">
    <property type="entry name" value="CHK DOMAIN OV1-RELATED"/>
    <property type="match status" value="1"/>
</dbReference>
<dbReference type="Pfam" id="PF02958">
    <property type="entry name" value="EcKL"/>
    <property type="match status" value="1"/>
</dbReference>
<dbReference type="Gene3D" id="3.90.1200.10">
    <property type="match status" value="1"/>
</dbReference>
<proteinExistence type="evidence at transcript level"/>
<sequence length="443" mass="50187">MPATATATANGKPELEAVKSAQKANDAPAAGNVEAKAAPQLPDWLKEDLFLDFFKANITGFKAINKFSAKPAQGAGENYATIIALVKAEVELEGGKSKEVSYMLKLPIDAVQKLMNSRNIFVIEIMMYSDVIPEMEKMYTDVGVEVKFSPQYYELKTPSKSDVILMEDLRQRGFKNTNRLEGFDMEHTKHTLEKLAQWHAASAVRVETKGKYPDVLNTGLFTDDLLNVMEQMDKMAGTLYEDCVRTYEGHEEYIDSFIKFHDSFFKELRAAKKHDPNAFNVLNHGDFWANNVMFQYDAFGKIKETYFVDFQMPCYGSPVIDLYTILLSSTQLEVKLKHFDYFIKYYHDKLTECLKLLKYPKKLPNLKDIHIALLKYGVLGFTTASGHMAIVLLDPSEAGDLTDMLGDTPASLKHRKAMLTGSRYKEHAKVVFPWLHNRGAFEG</sequence>
<dbReference type="InterPro" id="IPR011009">
    <property type="entry name" value="Kinase-like_dom_sf"/>
</dbReference>
<dbReference type="SUPFAM" id="SSF56112">
    <property type="entry name" value="Protein kinase-like (PK-like)"/>
    <property type="match status" value="1"/>
</dbReference>
<accession>W8CBR9</accession>
<feature type="domain" description="CHK kinase-like" evidence="2">
    <location>
        <begin position="164"/>
        <end position="356"/>
    </location>
</feature>
<dbReference type="PANTHER" id="PTHR11012">
    <property type="entry name" value="PROTEIN KINASE-LIKE DOMAIN-CONTAINING"/>
    <property type="match status" value="1"/>
</dbReference>
<dbReference type="EMBL" id="GAMC01004596">
    <property type="protein sequence ID" value="JAC01960.1"/>
    <property type="molecule type" value="mRNA"/>
</dbReference>
<feature type="region of interest" description="Disordered" evidence="1">
    <location>
        <begin position="1"/>
        <end position="31"/>
    </location>
</feature>